<dbReference type="EMBL" id="KZ613816">
    <property type="protein sequence ID" value="PMD59460.1"/>
    <property type="molecule type" value="Genomic_DNA"/>
</dbReference>
<dbReference type="RefSeq" id="XP_024736364.1">
    <property type="nucleotide sequence ID" value="XM_024873024.1"/>
</dbReference>
<feature type="transmembrane region" description="Helical" evidence="1">
    <location>
        <begin position="175"/>
        <end position="198"/>
    </location>
</feature>
<dbReference type="PANTHER" id="PTHR42024">
    <property type="entry name" value="AMINO ACID PERMEASE_ SLC12A DOMAIN-CONTAINING PROTEIN"/>
    <property type="match status" value="1"/>
</dbReference>
<feature type="transmembrane region" description="Helical" evidence="1">
    <location>
        <begin position="63"/>
        <end position="88"/>
    </location>
</feature>
<gene>
    <name evidence="2" type="ORF">K444DRAFT_482392</name>
</gene>
<organism evidence="2 3">
    <name type="scientific">Hyaloscypha bicolor E</name>
    <dbReference type="NCBI Taxonomy" id="1095630"/>
    <lineage>
        <taxon>Eukaryota</taxon>
        <taxon>Fungi</taxon>
        <taxon>Dikarya</taxon>
        <taxon>Ascomycota</taxon>
        <taxon>Pezizomycotina</taxon>
        <taxon>Leotiomycetes</taxon>
        <taxon>Helotiales</taxon>
        <taxon>Hyaloscyphaceae</taxon>
        <taxon>Hyaloscypha</taxon>
        <taxon>Hyaloscypha bicolor</taxon>
    </lineage>
</organism>
<dbReference type="InParanoid" id="A0A2J6T8V8"/>
<reference evidence="2 3" key="1">
    <citation type="submission" date="2016-04" db="EMBL/GenBank/DDBJ databases">
        <title>A degradative enzymes factory behind the ericoid mycorrhizal symbiosis.</title>
        <authorList>
            <consortium name="DOE Joint Genome Institute"/>
            <person name="Martino E."/>
            <person name="Morin E."/>
            <person name="Grelet G."/>
            <person name="Kuo A."/>
            <person name="Kohler A."/>
            <person name="Daghino S."/>
            <person name="Barry K."/>
            <person name="Choi C."/>
            <person name="Cichocki N."/>
            <person name="Clum A."/>
            <person name="Copeland A."/>
            <person name="Hainaut M."/>
            <person name="Haridas S."/>
            <person name="Labutti K."/>
            <person name="Lindquist E."/>
            <person name="Lipzen A."/>
            <person name="Khouja H.-R."/>
            <person name="Murat C."/>
            <person name="Ohm R."/>
            <person name="Olson A."/>
            <person name="Spatafora J."/>
            <person name="Veneault-Fourrey C."/>
            <person name="Henrissat B."/>
            <person name="Grigoriev I."/>
            <person name="Martin F."/>
            <person name="Perotto S."/>
        </authorList>
    </citation>
    <scope>NUCLEOTIDE SEQUENCE [LARGE SCALE GENOMIC DNA]</scope>
    <source>
        <strain evidence="2 3">E</strain>
    </source>
</reference>
<keyword evidence="1" id="KW-0472">Membrane</keyword>
<dbReference type="AlphaFoldDB" id="A0A2J6T8V8"/>
<feature type="transmembrane region" description="Helical" evidence="1">
    <location>
        <begin position="38"/>
        <end position="57"/>
    </location>
</feature>
<dbReference type="STRING" id="1095630.A0A2J6T8V8"/>
<protein>
    <submittedName>
        <fullName evidence="2">Uncharacterized protein</fullName>
    </submittedName>
</protein>
<dbReference type="Proteomes" id="UP000235371">
    <property type="component" value="Unassembled WGS sequence"/>
</dbReference>
<dbReference type="GeneID" id="36581104"/>
<feature type="transmembrane region" description="Helical" evidence="1">
    <location>
        <begin position="150"/>
        <end position="169"/>
    </location>
</feature>
<sequence length="205" mass="23331">ASLGLGELLELPLRGYRLFKYPSEYAPLGQDSKWGADFLLWWYLTATVIGIVPYVISTSLDEPILWLFLFTPGFLVGFAVLTAAASLFPFKLPFRVSSDAKGESCKPFTYYVIEDFVAVDAGQGKGYREELKERWNTSPVFRRMIWDVNLWWTIGGVIFIAALAVVTWGCDFDTAYGLSFGVLFIWIGVWALVTWLWVNRNLRVE</sequence>
<dbReference type="PANTHER" id="PTHR42024:SF1">
    <property type="entry name" value="AMINO ACID PERMEASE_ SLC12A DOMAIN-CONTAINING PROTEIN"/>
    <property type="match status" value="1"/>
</dbReference>
<keyword evidence="1" id="KW-0812">Transmembrane</keyword>
<name>A0A2J6T8V8_9HELO</name>
<accession>A0A2J6T8V8</accession>
<feature type="non-terminal residue" evidence="2">
    <location>
        <position position="205"/>
    </location>
</feature>
<keyword evidence="1" id="KW-1133">Transmembrane helix</keyword>
<keyword evidence="3" id="KW-1185">Reference proteome</keyword>
<feature type="non-terminal residue" evidence="2">
    <location>
        <position position="1"/>
    </location>
</feature>
<dbReference type="OrthoDB" id="4838853at2759"/>
<evidence type="ECO:0000313" key="3">
    <source>
        <dbReference type="Proteomes" id="UP000235371"/>
    </source>
</evidence>
<evidence type="ECO:0000313" key="2">
    <source>
        <dbReference type="EMBL" id="PMD59460.1"/>
    </source>
</evidence>
<evidence type="ECO:0000256" key="1">
    <source>
        <dbReference type="SAM" id="Phobius"/>
    </source>
</evidence>
<proteinExistence type="predicted"/>